<reference evidence="7 8" key="1">
    <citation type="journal article" date="2010" name="Proc. Natl. Acad. Sci. U.S.A.">
        <title>Insights into evolution of multicellular fungi from the assembled chromosomes of the mushroom Coprinopsis cinerea (Coprinus cinereus).</title>
        <authorList>
            <person name="Stajich J.E."/>
            <person name="Wilke S.K."/>
            <person name="Ahren D."/>
            <person name="Au C.H."/>
            <person name="Birren B.W."/>
            <person name="Borodovsky M."/>
            <person name="Burns C."/>
            <person name="Canback B."/>
            <person name="Casselton L.A."/>
            <person name="Cheng C.K."/>
            <person name="Deng J."/>
            <person name="Dietrich F.S."/>
            <person name="Fargo D.C."/>
            <person name="Farman M.L."/>
            <person name="Gathman A.C."/>
            <person name="Goldberg J."/>
            <person name="Guigo R."/>
            <person name="Hoegger P.J."/>
            <person name="Hooker J.B."/>
            <person name="Huggins A."/>
            <person name="James T.Y."/>
            <person name="Kamada T."/>
            <person name="Kilaru S."/>
            <person name="Kodira C."/>
            <person name="Kues U."/>
            <person name="Kupfer D."/>
            <person name="Kwan H.S."/>
            <person name="Lomsadze A."/>
            <person name="Li W."/>
            <person name="Lilly W.W."/>
            <person name="Ma L.J."/>
            <person name="Mackey A.J."/>
            <person name="Manning G."/>
            <person name="Martin F."/>
            <person name="Muraguchi H."/>
            <person name="Natvig D.O."/>
            <person name="Palmerini H."/>
            <person name="Ramesh M.A."/>
            <person name="Rehmeyer C.J."/>
            <person name="Roe B.A."/>
            <person name="Shenoy N."/>
            <person name="Stanke M."/>
            <person name="Ter-Hovhannisyan V."/>
            <person name="Tunlid A."/>
            <person name="Velagapudi R."/>
            <person name="Vision T.J."/>
            <person name="Zeng Q."/>
            <person name="Zolan M.E."/>
            <person name="Pukkila P.J."/>
        </authorList>
    </citation>
    <scope>NUCLEOTIDE SEQUENCE [LARGE SCALE GENOMIC DNA]</scope>
    <source>
        <strain evidence="8">Okayama-7 / 130 / ATCC MYA-4618 / FGSC 9003</strain>
    </source>
</reference>
<dbReference type="AlphaFoldDB" id="A8N9W9"/>
<sequence>MSQPIAQPQKTPQRSLKTRPRGPRTKRSRGPSLNLMSLKRPHAIAFNKKNQIHPFESVPNPSQASAAAAYSAANLSLLASTNAGSSSGGANFTGPTTPSSAGGSGSTSLASLEFWSMKNDASMFVVGQTTKKRPHNMTLVRMYDHRVLDMLELGVDNYVAMSDFKTPKCTPGTKPLIHFASELFDTHPRYIQLKSLLLDFFNGEVIDAIHLAGLEWVISVSLGPVPSSNSTSTDPSSSSANTPLPKIHLRTYTIKLLHSGVRTPRVELVPMGPALDLSLRRNTSPANDLWNQAMKKPKLAKKDIEKGLGKKKKNIETDEMGDLRGRIHVGKQDLGKLKGRKMKALKGGLAEFGREDDDNDGEEDGAEERSSKKARLDTSNLHRTGYPISKQ</sequence>
<dbReference type="GO" id="GO:0000027">
    <property type="term" value="P:ribosomal large subunit assembly"/>
    <property type="evidence" value="ECO:0007669"/>
    <property type="project" value="InterPro"/>
</dbReference>
<feature type="domain" description="Brix" evidence="6">
    <location>
        <begin position="12"/>
        <end position="288"/>
    </location>
</feature>
<dbReference type="InterPro" id="IPR039770">
    <property type="entry name" value="Rpf2"/>
</dbReference>
<feature type="region of interest" description="Disordered" evidence="5">
    <location>
        <begin position="347"/>
        <end position="391"/>
    </location>
</feature>
<dbReference type="HOGENOM" id="CLU_049783_0_0_1"/>
<organism evidence="7 8">
    <name type="scientific">Coprinopsis cinerea (strain Okayama-7 / 130 / ATCC MYA-4618 / FGSC 9003)</name>
    <name type="common">Inky cap fungus</name>
    <name type="synonym">Hormographiella aspergillata</name>
    <dbReference type="NCBI Taxonomy" id="240176"/>
    <lineage>
        <taxon>Eukaryota</taxon>
        <taxon>Fungi</taxon>
        <taxon>Dikarya</taxon>
        <taxon>Basidiomycota</taxon>
        <taxon>Agaricomycotina</taxon>
        <taxon>Agaricomycetes</taxon>
        <taxon>Agaricomycetidae</taxon>
        <taxon>Agaricales</taxon>
        <taxon>Agaricineae</taxon>
        <taxon>Psathyrellaceae</taxon>
        <taxon>Coprinopsis</taxon>
    </lineage>
</organism>
<feature type="compositionally biased region" description="Basic residues" evidence="5">
    <location>
        <begin position="16"/>
        <end position="29"/>
    </location>
</feature>
<dbReference type="FunCoup" id="A8N9W9">
    <property type="interactions" value="500"/>
</dbReference>
<dbReference type="eggNOG" id="KOG3031">
    <property type="taxonomic scope" value="Eukaryota"/>
</dbReference>
<evidence type="ECO:0000256" key="1">
    <source>
        <dbReference type="ARBA" id="ARBA00004604"/>
    </source>
</evidence>
<evidence type="ECO:0000256" key="2">
    <source>
        <dbReference type="ARBA" id="ARBA00010782"/>
    </source>
</evidence>
<feature type="compositionally biased region" description="Acidic residues" evidence="5">
    <location>
        <begin position="354"/>
        <end position="366"/>
    </location>
</feature>
<dbReference type="STRING" id="240176.A8N9W9"/>
<dbReference type="EMBL" id="AACS02000007">
    <property type="protein sequence ID" value="EAU90158.2"/>
    <property type="molecule type" value="Genomic_DNA"/>
</dbReference>
<dbReference type="SMART" id="SM00879">
    <property type="entry name" value="Brix"/>
    <property type="match status" value="1"/>
</dbReference>
<feature type="compositionally biased region" description="Polar residues" evidence="5">
    <location>
        <begin position="1"/>
        <end position="15"/>
    </location>
</feature>
<evidence type="ECO:0000313" key="8">
    <source>
        <dbReference type="Proteomes" id="UP000001861"/>
    </source>
</evidence>
<dbReference type="GeneID" id="6008099"/>
<evidence type="ECO:0000259" key="6">
    <source>
        <dbReference type="PROSITE" id="PS50833"/>
    </source>
</evidence>
<keyword evidence="3 4" id="KW-0539">Nucleus</keyword>
<keyword evidence="8" id="KW-1185">Reference proteome</keyword>
<dbReference type="GO" id="GO:0019843">
    <property type="term" value="F:rRNA binding"/>
    <property type="evidence" value="ECO:0007669"/>
    <property type="project" value="UniProtKB-UniRule"/>
</dbReference>
<evidence type="ECO:0000256" key="5">
    <source>
        <dbReference type="SAM" id="MobiDB-lite"/>
    </source>
</evidence>
<accession>A8N9W9</accession>
<dbReference type="GO" id="GO:0005730">
    <property type="term" value="C:nucleolus"/>
    <property type="evidence" value="ECO:0007669"/>
    <property type="project" value="UniProtKB-SubCell"/>
</dbReference>
<name>A8N9W9_COPC7</name>
<dbReference type="Proteomes" id="UP000001861">
    <property type="component" value="Unassembled WGS sequence"/>
</dbReference>
<feature type="region of interest" description="Disordered" evidence="5">
    <location>
        <begin position="84"/>
        <end position="105"/>
    </location>
</feature>
<evidence type="ECO:0000313" key="7">
    <source>
        <dbReference type="EMBL" id="EAU90158.2"/>
    </source>
</evidence>
<comment type="subcellular location">
    <subcellularLocation>
        <location evidence="1 4">Nucleus</location>
        <location evidence="1 4">Nucleolus</location>
    </subcellularLocation>
</comment>
<evidence type="ECO:0000256" key="4">
    <source>
        <dbReference type="RuleBase" id="RU367086"/>
    </source>
</evidence>
<dbReference type="PANTHER" id="PTHR12728">
    <property type="entry name" value="BRIX DOMAIN CONTAINING PROTEIN"/>
    <property type="match status" value="1"/>
</dbReference>
<dbReference type="PANTHER" id="PTHR12728:SF0">
    <property type="entry name" value="RIBOSOME PRODUCTION FACTOR 2 HOMOLOG"/>
    <property type="match status" value="1"/>
</dbReference>
<dbReference type="InParanoid" id="A8N9W9"/>
<dbReference type="Pfam" id="PF04427">
    <property type="entry name" value="Brix"/>
    <property type="match status" value="1"/>
</dbReference>
<dbReference type="InterPro" id="IPR007109">
    <property type="entry name" value="Brix"/>
</dbReference>
<feature type="compositionally biased region" description="Basic and acidic residues" evidence="5">
    <location>
        <begin position="367"/>
        <end position="376"/>
    </location>
</feature>
<protein>
    <recommendedName>
        <fullName evidence="4">Ribosome production factor 2 homolog</fullName>
    </recommendedName>
    <alternativeName>
        <fullName evidence="4">Ribosome biogenesis protein RPF2 homolog</fullName>
    </alternativeName>
</protein>
<dbReference type="OMA" id="VGLKPMF"/>
<dbReference type="RefSeq" id="XP_001831625.2">
    <property type="nucleotide sequence ID" value="XM_001831573.2"/>
</dbReference>
<comment type="caution">
    <text evidence="7">The sequence shown here is derived from an EMBL/GenBank/DDBJ whole genome shotgun (WGS) entry which is preliminary data.</text>
</comment>
<feature type="region of interest" description="Disordered" evidence="5">
    <location>
        <begin position="1"/>
        <end position="39"/>
    </location>
</feature>
<dbReference type="KEGG" id="cci:CC1G_05696"/>
<gene>
    <name evidence="7" type="ORF">CC1G_05696</name>
</gene>
<dbReference type="OrthoDB" id="407658at2759"/>
<dbReference type="PROSITE" id="PS50833">
    <property type="entry name" value="BRIX"/>
    <property type="match status" value="1"/>
</dbReference>
<evidence type="ECO:0000256" key="3">
    <source>
        <dbReference type="ARBA" id="ARBA00023242"/>
    </source>
</evidence>
<dbReference type="VEuPathDB" id="FungiDB:CC1G_05696"/>
<dbReference type="GO" id="GO:0000463">
    <property type="term" value="P:maturation of LSU-rRNA from tricistronic rRNA transcript (SSU-rRNA, 5.8S rRNA, LSU-rRNA)"/>
    <property type="evidence" value="ECO:0007669"/>
    <property type="project" value="TreeGrafter"/>
</dbReference>
<proteinExistence type="inferred from homology"/>
<comment type="similarity">
    <text evidence="2 4">Belongs to the RPF2 family.</text>
</comment>